<feature type="domain" description="ABC transporter" evidence="5">
    <location>
        <begin position="272"/>
        <end position="480"/>
    </location>
</feature>
<dbReference type="InterPro" id="IPR017871">
    <property type="entry name" value="ABC_transporter-like_CS"/>
</dbReference>
<dbReference type="CDD" id="cd03221">
    <property type="entry name" value="ABCF_EF-3"/>
    <property type="match status" value="2"/>
</dbReference>
<feature type="region of interest" description="Disordered" evidence="4">
    <location>
        <begin position="196"/>
        <end position="218"/>
    </location>
</feature>
<dbReference type="Pfam" id="PF12848">
    <property type="entry name" value="ABC_tran_Xtn"/>
    <property type="match status" value="1"/>
</dbReference>
<dbReference type="OrthoDB" id="9760950at2"/>
<evidence type="ECO:0000313" key="7">
    <source>
        <dbReference type="Proteomes" id="UP000052946"/>
    </source>
</evidence>
<dbReference type="RefSeq" id="WP_058949234.1">
    <property type="nucleotide sequence ID" value="NZ_BBXV01000008.1"/>
</dbReference>
<dbReference type="SUPFAM" id="SSF52540">
    <property type="entry name" value="P-loop containing nucleoside triphosphate hydrolases"/>
    <property type="match status" value="2"/>
</dbReference>
<comment type="caution">
    <text evidence="6">The sequence shown here is derived from an EMBL/GenBank/DDBJ whole genome shotgun (WGS) entry which is preliminary data.</text>
</comment>
<evidence type="ECO:0000259" key="5">
    <source>
        <dbReference type="PROSITE" id="PS50893"/>
    </source>
</evidence>
<evidence type="ECO:0000256" key="1">
    <source>
        <dbReference type="ARBA" id="ARBA00022737"/>
    </source>
</evidence>
<dbReference type="EMBL" id="BBXV01000008">
    <property type="protein sequence ID" value="GAQ16492.1"/>
    <property type="molecule type" value="Genomic_DNA"/>
</dbReference>
<sequence length="525" mass="59392">MRLVEARDINIDARDRRLVQLEYLAIHAQDRIGLVGKNGSGKTTLLEVLAGKRAPDNGLVTAHTSIAHIPQLKRTDTMKSGGEVTQEYINDAFSKNAGLLFADEPTTNLDTIHIEKLETQLKKRQGAMVVISHDRAFLNALCNKIWELDEGIITEYKGNYSDYARQKEQEVEQKRQAHAQYEKKKKQLEEALEIKEQKAQRATKKPKHTSNSEAKITGAKPYFANKQKKLRKTAKAIETRLDKLEKVDKVKEVAPIKMQLPNEDHIRNRIILRVEELSAKAGKRTLWKDVSFTISGGDKVAIIGPNGSGKTTLIKKLVMEAPGVTHSPAIKIGYFSQNLDILDKEKSILENVSESSSQEETIIRTVLARLRFFREDVYKKVDILSGGERVKVALAKLLLNDINTLVLDEPTNYLDIEAVEALENLLSDYEGTIIVVSHDRRFIEHLASRVFSIEDSTLHIVEGDYQTYKNDSASESPSQVEEELFVIETRITETLSRLSIEPSEELDSTFQNLLQQKRALQKKLQ</sequence>
<dbReference type="PROSITE" id="PS50893">
    <property type="entry name" value="ABC_TRANSPORTER_2"/>
    <property type="match status" value="1"/>
</dbReference>
<protein>
    <submittedName>
        <fullName evidence="6">ABC transporter ATP-binding protein uup</fullName>
    </submittedName>
</protein>
<dbReference type="InterPro" id="IPR027417">
    <property type="entry name" value="P-loop_NTPase"/>
</dbReference>
<dbReference type="InterPro" id="IPR050611">
    <property type="entry name" value="ABCF"/>
</dbReference>
<keyword evidence="1" id="KW-0677">Repeat</keyword>
<reference evidence="7" key="1">
    <citation type="submission" date="2015-07" db="EMBL/GenBank/DDBJ databases">
        <title>Draft Genome Sequence of Oceanobacillus picturae Heshi-B3 that Was Isolated from Fermented Rice Bran with Aging Salted Mackerel, Which Was Named Heshiko as Traditional Fermented Seafood in Japan.</title>
        <authorList>
            <person name="Akuzawa S."/>
            <person name="Nakagawa J."/>
            <person name="Kanekatsu T."/>
            <person name="Kanesaki Y."/>
            <person name="Suzuki T."/>
        </authorList>
    </citation>
    <scope>NUCLEOTIDE SEQUENCE [LARGE SCALE GENOMIC DNA]</scope>
    <source>
        <strain evidence="7">Heshi-B3</strain>
    </source>
</reference>
<reference evidence="6 7" key="2">
    <citation type="journal article" date="2016" name="Genome Announc.">
        <title>Draft Genome Sequence of Oceanobacillus picturae Heshi-B3, Isolated from Fermented Rice Bran in a Traditional Japanese Seafood Dish.</title>
        <authorList>
            <person name="Akuzawa S."/>
            <person name="Nagaoka J."/>
            <person name="Kanekatsu M."/>
            <person name="Kanesaki Y."/>
            <person name="Suzuki T."/>
        </authorList>
    </citation>
    <scope>NUCLEOTIDE SEQUENCE [LARGE SCALE GENOMIC DNA]</scope>
    <source>
        <strain evidence="6 7">Heshi-B3</strain>
    </source>
</reference>
<keyword evidence="2" id="KW-0547">Nucleotide-binding</keyword>
<dbReference type="PROSITE" id="PS00211">
    <property type="entry name" value="ABC_TRANSPORTER_1"/>
    <property type="match status" value="1"/>
</dbReference>
<dbReference type="NCBIfam" id="NF000355">
    <property type="entry name" value="ribo_prot_ABC_F"/>
    <property type="match status" value="1"/>
</dbReference>
<dbReference type="PANTHER" id="PTHR19211:SF100">
    <property type="entry name" value="RIBOSOME PROTECTION PROTEIN VMLR"/>
    <property type="match status" value="1"/>
</dbReference>
<evidence type="ECO:0000256" key="2">
    <source>
        <dbReference type="ARBA" id="ARBA00022741"/>
    </source>
</evidence>
<evidence type="ECO:0000256" key="4">
    <source>
        <dbReference type="SAM" id="MobiDB-lite"/>
    </source>
</evidence>
<dbReference type="InterPro" id="IPR032781">
    <property type="entry name" value="ABC_tran_Xtn"/>
</dbReference>
<evidence type="ECO:0000256" key="3">
    <source>
        <dbReference type="ARBA" id="ARBA00022840"/>
    </source>
</evidence>
<evidence type="ECO:0000313" key="6">
    <source>
        <dbReference type="EMBL" id="GAQ16492.1"/>
    </source>
</evidence>
<dbReference type="InterPro" id="IPR003593">
    <property type="entry name" value="AAA+_ATPase"/>
</dbReference>
<dbReference type="Gene3D" id="3.40.50.300">
    <property type="entry name" value="P-loop containing nucleotide triphosphate hydrolases"/>
    <property type="match status" value="3"/>
</dbReference>
<name>A0A0U9HBR6_9BACI</name>
<gene>
    <name evidence="6" type="ORF">OPHB3_0415</name>
</gene>
<dbReference type="Proteomes" id="UP000052946">
    <property type="component" value="Unassembled WGS sequence"/>
</dbReference>
<proteinExistence type="predicted"/>
<keyword evidence="3 6" id="KW-0067">ATP-binding</keyword>
<dbReference type="AlphaFoldDB" id="A0A0U9HBR6"/>
<dbReference type="SMART" id="SM00382">
    <property type="entry name" value="AAA"/>
    <property type="match status" value="2"/>
</dbReference>
<dbReference type="InterPro" id="IPR003439">
    <property type="entry name" value="ABC_transporter-like_ATP-bd"/>
</dbReference>
<dbReference type="NCBIfam" id="NF000170">
    <property type="entry name" value="ABCF_Vga_all"/>
    <property type="match status" value="1"/>
</dbReference>
<accession>A0A0U9HBR6</accession>
<dbReference type="PANTHER" id="PTHR19211">
    <property type="entry name" value="ATP-BINDING TRANSPORT PROTEIN-RELATED"/>
    <property type="match status" value="1"/>
</dbReference>
<organism evidence="6 7">
    <name type="scientific">Oceanobacillus picturae</name>
    <dbReference type="NCBI Taxonomy" id="171693"/>
    <lineage>
        <taxon>Bacteria</taxon>
        <taxon>Bacillati</taxon>
        <taxon>Bacillota</taxon>
        <taxon>Bacilli</taxon>
        <taxon>Bacillales</taxon>
        <taxon>Bacillaceae</taxon>
        <taxon>Oceanobacillus</taxon>
    </lineage>
</organism>
<dbReference type="GO" id="GO:0005524">
    <property type="term" value="F:ATP binding"/>
    <property type="evidence" value="ECO:0007669"/>
    <property type="project" value="UniProtKB-KW"/>
</dbReference>
<dbReference type="Pfam" id="PF00005">
    <property type="entry name" value="ABC_tran"/>
    <property type="match status" value="2"/>
</dbReference>
<dbReference type="GO" id="GO:0016887">
    <property type="term" value="F:ATP hydrolysis activity"/>
    <property type="evidence" value="ECO:0007669"/>
    <property type="project" value="InterPro"/>
</dbReference>